<dbReference type="EMBL" id="JBHSBV010000002">
    <property type="protein sequence ID" value="MFC4200421.1"/>
    <property type="molecule type" value="Genomic_DNA"/>
</dbReference>
<proteinExistence type="predicted"/>
<keyword evidence="2" id="KW-1185">Reference proteome</keyword>
<evidence type="ECO:0000313" key="2">
    <source>
        <dbReference type="Proteomes" id="UP001595848"/>
    </source>
</evidence>
<dbReference type="Proteomes" id="UP001595848">
    <property type="component" value="Unassembled WGS sequence"/>
</dbReference>
<dbReference type="RefSeq" id="WP_217964323.1">
    <property type="nucleotide sequence ID" value="NZ_JAHTBN010000003.1"/>
</dbReference>
<reference evidence="2" key="1">
    <citation type="journal article" date="2019" name="Int. J. Syst. Evol. Microbiol.">
        <title>The Global Catalogue of Microorganisms (GCM) 10K type strain sequencing project: providing services to taxonomists for standard genome sequencing and annotation.</title>
        <authorList>
            <consortium name="The Broad Institute Genomics Platform"/>
            <consortium name="The Broad Institute Genome Sequencing Center for Infectious Disease"/>
            <person name="Wu L."/>
            <person name="Ma J."/>
        </authorList>
    </citation>
    <scope>NUCLEOTIDE SEQUENCE [LARGE SCALE GENOMIC DNA]</scope>
    <source>
        <strain evidence="2">LMG 24813</strain>
    </source>
</reference>
<comment type="caution">
    <text evidence="1">The sequence shown here is derived from an EMBL/GenBank/DDBJ whole genome shotgun (WGS) entry which is preliminary data.</text>
</comment>
<evidence type="ECO:0000313" key="1">
    <source>
        <dbReference type="EMBL" id="MFC4200421.1"/>
    </source>
</evidence>
<sequence>MAGIDKIVAKMRDEPYNLRYAELFAVCLAYFGKPRQTGSSHAVFKTPWIGDPRINIQNANGKAKPYQIRQVLAALEKLDSQ</sequence>
<name>A0ABV8NVU1_9BURK</name>
<organism evidence="1 2">
    <name type="scientific">Candidimonas humi</name>
    <dbReference type="NCBI Taxonomy" id="683355"/>
    <lineage>
        <taxon>Bacteria</taxon>
        <taxon>Pseudomonadati</taxon>
        <taxon>Pseudomonadota</taxon>
        <taxon>Betaproteobacteria</taxon>
        <taxon>Burkholderiales</taxon>
        <taxon>Alcaligenaceae</taxon>
        <taxon>Candidimonas</taxon>
    </lineage>
</organism>
<protein>
    <submittedName>
        <fullName evidence="1">Toxin HicA</fullName>
    </submittedName>
</protein>
<accession>A0ABV8NVU1</accession>
<gene>
    <name evidence="1" type="ORF">ACFOY1_05600</name>
</gene>